<accession>A0A5E6MCW3</accession>
<dbReference type="SUPFAM" id="SSF53098">
    <property type="entry name" value="Ribonuclease H-like"/>
    <property type="match status" value="1"/>
</dbReference>
<dbReference type="InterPro" id="IPR048020">
    <property type="entry name" value="Transpos_IS3"/>
</dbReference>
<comment type="caution">
    <text evidence="2">The sequence shown here is derived from an EMBL/GenBank/DDBJ whole genome shotgun (WGS) entry which is preliminary data.</text>
</comment>
<evidence type="ECO:0000259" key="1">
    <source>
        <dbReference type="PROSITE" id="PS50994"/>
    </source>
</evidence>
<name>A0A5E6MCW3_9BACT</name>
<reference evidence="2" key="1">
    <citation type="submission" date="2019-09" db="EMBL/GenBank/DDBJ databases">
        <authorList>
            <person name="Cremers G."/>
        </authorList>
    </citation>
    <scope>NUCLEOTIDE SEQUENCE [LARGE SCALE GENOMIC DNA]</scope>
    <source>
        <strain evidence="2">3B</strain>
    </source>
</reference>
<dbReference type="InterPro" id="IPR050900">
    <property type="entry name" value="Transposase_IS3/IS150/IS904"/>
</dbReference>
<dbReference type="InterPro" id="IPR001584">
    <property type="entry name" value="Integrase_cat-core"/>
</dbReference>
<dbReference type="Pfam" id="PF13276">
    <property type="entry name" value="HTH_21"/>
    <property type="match status" value="1"/>
</dbReference>
<keyword evidence="3" id="KW-1185">Reference proteome</keyword>
<dbReference type="PANTHER" id="PTHR46889">
    <property type="entry name" value="TRANSPOSASE INSF FOR INSERTION SEQUENCE IS3B-RELATED"/>
    <property type="match status" value="1"/>
</dbReference>
<dbReference type="PROSITE" id="PS50994">
    <property type="entry name" value="INTEGRASE"/>
    <property type="match status" value="1"/>
</dbReference>
<dbReference type="NCBIfam" id="NF033516">
    <property type="entry name" value="transpos_IS3"/>
    <property type="match status" value="1"/>
</dbReference>
<evidence type="ECO:0000313" key="3">
    <source>
        <dbReference type="Proteomes" id="UP000381693"/>
    </source>
</evidence>
<gene>
    <name evidence="2" type="ORF">MAMC_01236</name>
</gene>
<dbReference type="InterPro" id="IPR012337">
    <property type="entry name" value="RNaseH-like_sf"/>
</dbReference>
<dbReference type="InterPro" id="IPR036397">
    <property type="entry name" value="RNaseH_sf"/>
</dbReference>
<dbReference type="Gene3D" id="3.30.420.10">
    <property type="entry name" value="Ribonuclease H-like superfamily/Ribonuclease H"/>
    <property type="match status" value="1"/>
</dbReference>
<dbReference type="OrthoDB" id="193795at2"/>
<dbReference type="AlphaFoldDB" id="A0A5E6MCW3"/>
<feature type="domain" description="Integrase catalytic" evidence="1">
    <location>
        <begin position="115"/>
        <end position="278"/>
    </location>
</feature>
<sequence>MSQEHCLTELAEALEVSRTGFHAHQHKDQGERRRQDNQLRASIEPLFQASRQTYGSPRIARALRNSGKICGKNRVARLMRELGLRVKQKRRFRPRTTDSAHRLPVAENLLARMPAPDRPNQVWLGDITYIPTAEGWLYLSGILDACSRRCVGWHADDSLATPLVTRAWKKACKQRRPPPGLLYHSDRGIQYASSEFDALLRFCGAVASMSRKANCYDNAMMESFWATLKTECFGPLVPQTKQEAKLMIFDYIEAFYNRRRLHSGLDYQSPLDFENNVVNLTN</sequence>
<dbReference type="Pfam" id="PF13333">
    <property type="entry name" value="rve_2"/>
    <property type="match status" value="1"/>
</dbReference>
<dbReference type="PANTHER" id="PTHR46889:SF4">
    <property type="entry name" value="TRANSPOSASE INSO FOR INSERTION SEQUENCE ELEMENT IS911B-RELATED"/>
    <property type="match status" value="1"/>
</dbReference>
<proteinExistence type="predicted"/>
<dbReference type="GO" id="GO:0015074">
    <property type="term" value="P:DNA integration"/>
    <property type="evidence" value="ECO:0007669"/>
    <property type="project" value="InterPro"/>
</dbReference>
<dbReference type="GO" id="GO:0003676">
    <property type="term" value="F:nucleic acid binding"/>
    <property type="evidence" value="ECO:0007669"/>
    <property type="project" value="InterPro"/>
</dbReference>
<dbReference type="InterPro" id="IPR025948">
    <property type="entry name" value="HTH-like_dom"/>
</dbReference>
<organism evidence="2 3">
    <name type="scientific">Methylacidimicrobium cyclopophantes</name>
    <dbReference type="NCBI Taxonomy" id="1041766"/>
    <lineage>
        <taxon>Bacteria</taxon>
        <taxon>Pseudomonadati</taxon>
        <taxon>Verrucomicrobiota</taxon>
        <taxon>Methylacidimicrobium</taxon>
    </lineage>
</organism>
<dbReference type="Proteomes" id="UP000381693">
    <property type="component" value="Unassembled WGS sequence"/>
</dbReference>
<evidence type="ECO:0000313" key="2">
    <source>
        <dbReference type="EMBL" id="VVM06780.1"/>
    </source>
</evidence>
<dbReference type="EMBL" id="CABFUZ020000126">
    <property type="protein sequence ID" value="VVM06780.1"/>
    <property type="molecule type" value="Genomic_DNA"/>
</dbReference>
<protein>
    <recommendedName>
        <fullName evidence="1">Integrase catalytic domain-containing protein</fullName>
    </recommendedName>
</protein>
<dbReference type="Pfam" id="PF00665">
    <property type="entry name" value="rve"/>
    <property type="match status" value="1"/>
</dbReference>